<dbReference type="EMBL" id="JBHTJA010000016">
    <property type="protein sequence ID" value="MFD0901015.1"/>
    <property type="molecule type" value="Genomic_DNA"/>
</dbReference>
<evidence type="ECO:0000256" key="1">
    <source>
        <dbReference type="ARBA" id="ARBA00009865"/>
    </source>
</evidence>
<keyword evidence="9" id="KW-1185">Reference proteome</keyword>
<keyword evidence="3 4" id="KW-0326">Glycosidase</keyword>
<organism evidence="8 9">
    <name type="scientific">Actinomadura sediminis</name>
    <dbReference type="NCBI Taxonomy" id="1038904"/>
    <lineage>
        <taxon>Bacteria</taxon>
        <taxon>Bacillati</taxon>
        <taxon>Actinomycetota</taxon>
        <taxon>Actinomycetes</taxon>
        <taxon>Streptosporangiales</taxon>
        <taxon>Thermomonosporaceae</taxon>
        <taxon>Actinomadura</taxon>
    </lineage>
</organism>
<feature type="domain" description="CBM6" evidence="7">
    <location>
        <begin position="364"/>
        <end position="490"/>
    </location>
</feature>
<dbReference type="InterPro" id="IPR008979">
    <property type="entry name" value="Galactose-bd-like_sf"/>
</dbReference>
<dbReference type="InterPro" id="IPR023296">
    <property type="entry name" value="Glyco_hydro_beta-prop_sf"/>
</dbReference>
<dbReference type="CDD" id="cd08999">
    <property type="entry name" value="GH43_ABN-like"/>
    <property type="match status" value="1"/>
</dbReference>
<proteinExistence type="inferred from homology"/>
<name>A0ABW3EMP1_9ACTN</name>
<dbReference type="PANTHER" id="PTHR42812:SF5">
    <property type="entry name" value="ENDO-ARABINASE"/>
    <property type="match status" value="1"/>
</dbReference>
<dbReference type="Proteomes" id="UP001596972">
    <property type="component" value="Unassembled WGS sequence"/>
</dbReference>
<evidence type="ECO:0000256" key="3">
    <source>
        <dbReference type="ARBA" id="ARBA00023295"/>
    </source>
</evidence>
<dbReference type="InterPro" id="IPR051795">
    <property type="entry name" value="Glycosyl_Hydrlase_43"/>
</dbReference>
<comment type="caution">
    <text evidence="8">The sequence shown here is derived from an EMBL/GenBank/DDBJ whole genome shotgun (WGS) entry which is preliminary data.</text>
</comment>
<reference evidence="9" key="1">
    <citation type="journal article" date="2019" name="Int. J. Syst. Evol. Microbiol.">
        <title>The Global Catalogue of Microorganisms (GCM) 10K type strain sequencing project: providing services to taxonomists for standard genome sequencing and annotation.</title>
        <authorList>
            <consortium name="The Broad Institute Genomics Platform"/>
            <consortium name="The Broad Institute Genome Sequencing Center for Infectious Disease"/>
            <person name="Wu L."/>
            <person name="Ma J."/>
        </authorList>
    </citation>
    <scope>NUCLEOTIDE SEQUENCE [LARGE SCALE GENOMIC DNA]</scope>
    <source>
        <strain evidence="9">JCM 31202</strain>
    </source>
</reference>
<dbReference type="RefSeq" id="WP_378298079.1">
    <property type="nucleotide sequence ID" value="NZ_JBHTJA010000016.1"/>
</dbReference>
<sequence>MWRTGGAPRARGPLTPLFVGAVVSGAVALVVGLAASCGPDGGRPDARASSSAPAPSPAGTAAPILPPGYSPTEPVLDDSFADPAAVKVGDTYFAYGTNGGDAKMPVATAPGPAGPWTRSPGDGLARLPAWAEEGWTWAPEVVPPQRRGDPYLLYFTARRRDADVQCIGIATATSPAGPFVPREGEPLICPARLGGAIDAASFIEDDGTRFLLYKSDARKTAAIYLVQLTSDGLELAAPATRLLGRSGDEPVLVEAPDLVKRDGKYVLFYSAGWYFKPNYQTRYAVASSVWGPYEKGPAPIQSTDLYGGKIEGPGSADVLSDGTGDYLVFHGITEYHGGSRVTRPMYVAPLGWDGTRPVVRGVPARYEVEAARLNGCVSALPRPNASGGKAAGPFARDDCTVDVRVFAPVAGRYSVRVQYANRSGAESDLEVAVNGTAAGSVRLAATDGADWTSVTAQVRLGGGWNTLGLRRLSGAGRPAGKGQLDYLEVR</sequence>
<keyword evidence="6" id="KW-0472">Membrane</keyword>
<dbReference type="Pfam" id="PF04616">
    <property type="entry name" value="Glyco_hydro_43"/>
    <property type="match status" value="1"/>
</dbReference>
<evidence type="ECO:0000256" key="2">
    <source>
        <dbReference type="ARBA" id="ARBA00022801"/>
    </source>
</evidence>
<dbReference type="PROSITE" id="PS51175">
    <property type="entry name" value="CBM6"/>
    <property type="match status" value="1"/>
</dbReference>
<evidence type="ECO:0000256" key="4">
    <source>
        <dbReference type="RuleBase" id="RU361187"/>
    </source>
</evidence>
<dbReference type="InterPro" id="IPR005084">
    <property type="entry name" value="CBM6"/>
</dbReference>
<accession>A0ABW3EMP1</accession>
<evidence type="ECO:0000313" key="8">
    <source>
        <dbReference type="EMBL" id="MFD0901015.1"/>
    </source>
</evidence>
<dbReference type="SUPFAM" id="SSF75005">
    <property type="entry name" value="Arabinanase/levansucrase/invertase"/>
    <property type="match status" value="1"/>
</dbReference>
<evidence type="ECO:0000313" key="9">
    <source>
        <dbReference type="Proteomes" id="UP001596972"/>
    </source>
</evidence>
<evidence type="ECO:0000256" key="6">
    <source>
        <dbReference type="SAM" id="Phobius"/>
    </source>
</evidence>
<dbReference type="PANTHER" id="PTHR42812">
    <property type="entry name" value="BETA-XYLOSIDASE"/>
    <property type="match status" value="1"/>
</dbReference>
<feature type="compositionally biased region" description="Low complexity" evidence="5">
    <location>
        <begin position="47"/>
        <end position="63"/>
    </location>
</feature>
<comment type="similarity">
    <text evidence="1 4">Belongs to the glycosyl hydrolase 43 family.</text>
</comment>
<keyword evidence="6" id="KW-1133">Transmembrane helix</keyword>
<feature type="transmembrane region" description="Helical" evidence="6">
    <location>
        <begin position="12"/>
        <end position="35"/>
    </location>
</feature>
<gene>
    <name evidence="8" type="ORF">ACFQ11_11485</name>
</gene>
<protein>
    <submittedName>
        <fullName evidence="8">Family 43 glycosylhydrolase</fullName>
    </submittedName>
</protein>
<dbReference type="SUPFAM" id="SSF49785">
    <property type="entry name" value="Galactose-binding domain-like"/>
    <property type="match status" value="1"/>
</dbReference>
<dbReference type="Gene3D" id="2.60.120.260">
    <property type="entry name" value="Galactose-binding domain-like"/>
    <property type="match status" value="1"/>
</dbReference>
<feature type="region of interest" description="Disordered" evidence="5">
    <location>
        <begin position="38"/>
        <end position="76"/>
    </location>
</feature>
<dbReference type="Gene3D" id="2.115.10.20">
    <property type="entry name" value="Glycosyl hydrolase domain, family 43"/>
    <property type="match status" value="1"/>
</dbReference>
<keyword evidence="2 4" id="KW-0378">Hydrolase</keyword>
<dbReference type="InterPro" id="IPR006710">
    <property type="entry name" value="Glyco_hydro_43"/>
</dbReference>
<evidence type="ECO:0000259" key="7">
    <source>
        <dbReference type="PROSITE" id="PS51175"/>
    </source>
</evidence>
<keyword evidence="6" id="KW-0812">Transmembrane</keyword>
<evidence type="ECO:0000256" key="5">
    <source>
        <dbReference type="SAM" id="MobiDB-lite"/>
    </source>
</evidence>